<feature type="transmembrane region" description="Helical" evidence="10">
    <location>
        <begin position="530"/>
        <end position="554"/>
    </location>
</feature>
<evidence type="ECO:0000256" key="3">
    <source>
        <dbReference type="ARBA" id="ARBA00022729"/>
    </source>
</evidence>
<name>A0A9P6WQ99_9ASCO</name>
<evidence type="ECO:0000256" key="5">
    <source>
        <dbReference type="ARBA" id="ARBA00023136"/>
    </source>
</evidence>
<dbReference type="InterPro" id="IPR016187">
    <property type="entry name" value="CTDL_fold"/>
</dbReference>
<proteinExistence type="inferred from homology"/>
<comment type="function">
    <text evidence="7">May be involved in telomere capping.</text>
</comment>
<dbReference type="SUPFAM" id="SSF56436">
    <property type="entry name" value="C-type lectin-like"/>
    <property type="match status" value="1"/>
</dbReference>
<organism evidence="12 13">
    <name type="scientific">Pichia californica</name>
    <dbReference type="NCBI Taxonomy" id="460514"/>
    <lineage>
        <taxon>Eukaryota</taxon>
        <taxon>Fungi</taxon>
        <taxon>Dikarya</taxon>
        <taxon>Ascomycota</taxon>
        <taxon>Saccharomycotina</taxon>
        <taxon>Pichiomycetes</taxon>
        <taxon>Pichiales</taxon>
        <taxon>Pichiaceae</taxon>
        <taxon>Pichia</taxon>
    </lineage>
</organism>
<dbReference type="PANTHER" id="PTHR35518">
    <property type="entry name" value="MAINTENANCE OF TELOMOERE CAPPING"/>
    <property type="match status" value="1"/>
</dbReference>
<evidence type="ECO:0000256" key="8">
    <source>
        <dbReference type="ARBA" id="ARBA00038159"/>
    </source>
</evidence>
<evidence type="ECO:0000313" key="12">
    <source>
        <dbReference type="EMBL" id="KAG0691106.1"/>
    </source>
</evidence>
<evidence type="ECO:0000259" key="11">
    <source>
        <dbReference type="Pfam" id="PF25506"/>
    </source>
</evidence>
<evidence type="ECO:0000256" key="7">
    <source>
        <dbReference type="ARBA" id="ARBA00037703"/>
    </source>
</evidence>
<evidence type="ECO:0000313" key="13">
    <source>
        <dbReference type="Proteomes" id="UP000697127"/>
    </source>
</evidence>
<dbReference type="InterPro" id="IPR051008">
    <property type="entry name" value="Telomere_Capping_Maintenance"/>
</dbReference>
<evidence type="ECO:0000256" key="10">
    <source>
        <dbReference type="SAM" id="Phobius"/>
    </source>
</evidence>
<dbReference type="InterPro" id="IPR016186">
    <property type="entry name" value="C-type_lectin-like/link_sf"/>
</dbReference>
<sequence length="583" mass="66019">MFFLKFCYQSLLITARTKDITLTDKSEILGSWEELAAYSQKNEWPNLSRNRAIAIRTQRDVSENVTIEYSIAPGVDLSTVVFDPYGYNPGSLDTFRVLTNVGVQSFLLNLYYDETNKNWLMCSKEKIIEQVNTDNYTECNVSNFNITSFIATLNQFLVATNNDLNINLMFLLIKLNSFTVSPNELIPSNLTDSGIMSLSSIFSTIVKVVSPLDVDNNELPTLHNLLFKLSKRVFPVIIEDNLPSNTTYSLADDKYTFFTSKDSKTSASVSLNVLDMEIESEDDMECQTLETVYNSSSLHFAYDSEDVPFTIQSYWESIQCGYSPIINHAFSNISDFSTFLEVSLWSWSPYQPTVTATDELSISSLFSNLSNRGMPDYIINSEFSNTTNLPHIMENTSSTNTGNANGENNDDNDYDEYDNRCAVLSRLGWIATSCERKLRAFCVSSTNSSDFAITSDKNTYAKANMDCKSLDEKYELAVPRNALQQEYMMSIIPAGENVLWINLNSLSSKNCWVVGIDTNCPYQAVVSHHIFIQMITPSSVMGILLVIIFLAMQFQQLPVYSNRKYWRKLLNEKLKNDYDGVPS</sequence>
<accession>A0A9P6WQ99</accession>
<dbReference type="InterPro" id="IPR057530">
    <property type="entry name" value="TIM-barrel_MTC6"/>
</dbReference>
<dbReference type="AlphaFoldDB" id="A0A9P6WQ99"/>
<dbReference type="PANTHER" id="PTHR35518:SF2">
    <property type="entry name" value="MAINTENANCE OF TELOMERE CAPPING PROTEIN 6"/>
    <property type="match status" value="1"/>
</dbReference>
<dbReference type="Gene3D" id="3.10.100.10">
    <property type="entry name" value="Mannose-Binding Protein A, subunit A"/>
    <property type="match status" value="1"/>
</dbReference>
<feature type="domain" description="MTC6 partial TIM-barrel" evidence="11">
    <location>
        <begin position="45"/>
        <end position="346"/>
    </location>
</feature>
<reference evidence="12" key="1">
    <citation type="submission" date="2020-11" db="EMBL/GenBank/DDBJ databases">
        <title>Kefir isolates.</title>
        <authorList>
            <person name="Marcisauskas S."/>
            <person name="Kim Y."/>
            <person name="Blasche S."/>
        </authorList>
    </citation>
    <scope>NUCLEOTIDE SEQUENCE</scope>
    <source>
        <strain evidence="12">Olga-1</strain>
    </source>
</reference>
<dbReference type="Pfam" id="PF25506">
    <property type="entry name" value="TIM-barrel_MTC6"/>
    <property type="match status" value="1"/>
</dbReference>
<keyword evidence="13" id="KW-1185">Reference proteome</keyword>
<keyword evidence="6" id="KW-0325">Glycoprotein</keyword>
<evidence type="ECO:0000256" key="6">
    <source>
        <dbReference type="ARBA" id="ARBA00023180"/>
    </source>
</evidence>
<keyword evidence="3" id="KW-0732">Signal</keyword>
<comment type="similarity">
    <text evidence="8">Belongs to the MTC6 family.</text>
</comment>
<dbReference type="Proteomes" id="UP000697127">
    <property type="component" value="Unassembled WGS sequence"/>
</dbReference>
<dbReference type="GO" id="GO:0016020">
    <property type="term" value="C:membrane"/>
    <property type="evidence" value="ECO:0007669"/>
    <property type="project" value="UniProtKB-SubCell"/>
</dbReference>
<dbReference type="EMBL" id="PUHW01000008">
    <property type="protein sequence ID" value="KAG0691106.1"/>
    <property type="molecule type" value="Genomic_DNA"/>
</dbReference>
<keyword evidence="5 10" id="KW-0472">Membrane</keyword>
<keyword evidence="2 10" id="KW-0812">Transmembrane</keyword>
<protein>
    <recommendedName>
        <fullName evidence="9">Maintenance of telomere capping protein 6</fullName>
    </recommendedName>
</protein>
<keyword evidence="4 10" id="KW-1133">Transmembrane helix</keyword>
<gene>
    <name evidence="12" type="primary">MTC6</name>
    <name evidence="12" type="ORF">C6P40_005025</name>
</gene>
<evidence type="ECO:0000256" key="2">
    <source>
        <dbReference type="ARBA" id="ARBA00022692"/>
    </source>
</evidence>
<evidence type="ECO:0000256" key="9">
    <source>
        <dbReference type="ARBA" id="ARBA00039865"/>
    </source>
</evidence>
<comment type="caution">
    <text evidence="12">The sequence shown here is derived from an EMBL/GenBank/DDBJ whole genome shotgun (WGS) entry which is preliminary data.</text>
</comment>
<evidence type="ECO:0000256" key="1">
    <source>
        <dbReference type="ARBA" id="ARBA00004479"/>
    </source>
</evidence>
<comment type="subcellular location">
    <subcellularLocation>
        <location evidence="1">Membrane</location>
        <topology evidence="1">Single-pass type I membrane protein</topology>
    </subcellularLocation>
</comment>
<evidence type="ECO:0000256" key="4">
    <source>
        <dbReference type="ARBA" id="ARBA00022989"/>
    </source>
</evidence>